<organism evidence="3">
    <name type="scientific">Haemonchus placei</name>
    <name type="common">Barber's pole worm</name>
    <dbReference type="NCBI Taxonomy" id="6290"/>
    <lineage>
        <taxon>Eukaryota</taxon>
        <taxon>Metazoa</taxon>
        <taxon>Ecdysozoa</taxon>
        <taxon>Nematoda</taxon>
        <taxon>Chromadorea</taxon>
        <taxon>Rhabditida</taxon>
        <taxon>Rhabditina</taxon>
        <taxon>Rhabditomorpha</taxon>
        <taxon>Strongyloidea</taxon>
        <taxon>Trichostrongylidae</taxon>
        <taxon>Haemonchus</taxon>
    </lineage>
</organism>
<reference evidence="3" key="1">
    <citation type="submission" date="2017-02" db="UniProtKB">
        <authorList>
            <consortium name="WormBaseParasite"/>
        </authorList>
    </citation>
    <scope>IDENTIFICATION</scope>
</reference>
<dbReference type="AlphaFoldDB" id="A0A0N4X9K9"/>
<reference evidence="1 2" key="2">
    <citation type="submission" date="2018-11" db="EMBL/GenBank/DDBJ databases">
        <authorList>
            <consortium name="Pathogen Informatics"/>
        </authorList>
    </citation>
    <scope>NUCLEOTIDE SEQUENCE [LARGE SCALE GENOMIC DNA]</scope>
    <source>
        <strain evidence="1 2">MHpl1</strain>
    </source>
</reference>
<sequence>YSISQDSRSASNCSSVKKGLSINSIAVNPHNGHWVPIISLISQVTFMKRAFLSSANLSVAVGTRSAAWSCANNLFSVASRSARRAFDSYNGVLEFA</sequence>
<keyword evidence="2" id="KW-1185">Reference proteome</keyword>
<dbReference type="EMBL" id="UZAF01022876">
    <property type="protein sequence ID" value="VDO87550.1"/>
    <property type="molecule type" value="Genomic_DNA"/>
</dbReference>
<dbReference type="Proteomes" id="UP000268014">
    <property type="component" value="Unassembled WGS sequence"/>
</dbReference>
<evidence type="ECO:0000313" key="1">
    <source>
        <dbReference type="EMBL" id="VDO87550.1"/>
    </source>
</evidence>
<dbReference type="WBParaSite" id="HPLM_0002105101-mRNA-1">
    <property type="protein sequence ID" value="HPLM_0002105101-mRNA-1"/>
    <property type="gene ID" value="HPLM_0002105101"/>
</dbReference>
<proteinExistence type="predicted"/>
<accession>A0A0N4X9K9</accession>
<evidence type="ECO:0000313" key="2">
    <source>
        <dbReference type="Proteomes" id="UP000268014"/>
    </source>
</evidence>
<name>A0A0N4X9K9_HAEPC</name>
<gene>
    <name evidence="1" type="ORF">HPLM_LOCUS21043</name>
</gene>
<evidence type="ECO:0000313" key="3">
    <source>
        <dbReference type="WBParaSite" id="HPLM_0002105101-mRNA-1"/>
    </source>
</evidence>
<protein>
    <submittedName>
        <fullName evidence="3">Pecanex-like protein</fullName>
    </submittedName>
</protein>